<keyword evidence="3" id="KW-1185">Reference proteome</keyword>
<dbReference type="GO" id="GO:0003677">
    <property type="term" value="F:DNA binding"/>
    <property type="evidence" value="ECO:0007669"/>
    <property type="project" value="UniProtKB-KW"/>
</dbReference>
<dbReference type="AlphaFoldDB" id="V4RBB4"/>
<dbReference type="GO" id="GO:0003700">
    <property type="term" value="F:DNA-binding transcription factor activity"/>
    <property type="evidence" value="ECO:0007669"/>
    <property type="project" value="TreeGrafter"/>
</dbReference>
<dbReference type="PANTHER" id="PTHR33221:SF4">
    <property type="entry name" value="HTH-TYPE TRANSCRIPTIONAL REPRESSOR NSRR"/>
    <property type="match status" value="1"/>
</dbReference>
<dbReference type="NCBIfam" id="TIGR00738">
    <property type="entry name" value="rrf2_super"/>
    <property type="match status" value="1"/>
</dbReference>
<name>V4RBB4_9HYPH</name>
<dbReference type="GO" id="GO:0005829">
    <property type="term" value="C:cytosol"/>
    <property type="evidence" value="ECO:0007669"/>
    <property type="project" value="TreeGrafter"/>
</dbReference>
<comment type="caution">
    <text evidence="2">The sequence shown here is derived from an EMBL/GenBank/DDBJ whole genome shotgun (WGS) entry which is preliminary data.</text>
</comment>
<dbReference type="PROSITE" id="PS51197">
    <property type="entry name" value="HTH_RRF2_2"/>
    <property type="match status" value="1"/>
</dbReference>
<dbReference type="InterPro" id="IPR000944">
    <property type="entry name" value="Tscrpt_reg_Rrf2"/>
</dbReference>
<reference evidence="2 3" key="1">
    <citation type="journal article" date="2014" name="Genome Announc.">
        <title>Draft Genome Sequence of Lutibaculum baratangense Strain AMV1T, Isolated from a Mud Volcano in Andamans, India.</title>
        <authorList>
            <person name="Singh A."/>
            <person name="Sreenivas A."/>
            <person name="Sathyanarayana Reddy G."/>
            <person name="Pinnaka A.K."/>
            <person name="Shivaji S."/>
        </authorList>
    </citation>
    <scope>NUCLEOTIDE SEQUENCE [LARGE SCALE GENOMIC DNA]</scope>
    <source>
        <strain evidence="2 3">AMV1</strain>
    </source>
</reference>
<dbReference type="eggNOG" id="COG1959">
    <property type="taxonomic scope" value="Bacteria"/>
</dbReference>
<dbReference type="Gene3D" id="1.10.10.10">
    <property type="entry name" value="Winged helix-like DNA-binding domain superfamily/Winged helix DNA-binding domain"/>
    <property type="match status" value="1"/>
</dbReference>
<keyword evidence="1" id="KW-0238">DNA-binding</keyword>
<evidence type="ECO:0000313" key="2">
    <source>
        <dbReference type="EMBL" id="ESR23426.1"/>
    </source>
</evidence>
<proteinExistence type="predicted"/>
<dbReference type="STRING" id="631454.N177_3494"/>
<evidence type="ECO:0000256" key="1">
    <source>
        <dbReference type="ARBA" id="ARBA00023125"/>
    </source>
</evidence>
<dbReference type="PANTHER" id="PTHR33221">
    <property type="entry name" value="WINGED HELIX-TURN-HELIX TRANSCRIPTIONAL REGULATOR, RRF2 FAMILY"/>
    <property type="match status" value="1"/>
</dbReference>
<gene>
    <name evidence="2" type="ORF">N177_3494</name>
</gene>
<protein>
    <submittedName>
        <fullName evidence="2">Nitrite-sensitive transcriptional repressor NsrR</fullName>
    </submittedName>
</protein>
<evidence type="ECO:0000313" key="3">
    <source>
        <dbReference type="Proteomes" id="UP000017819"/>
    </source>
</evidence>
<dbReference type="InterPro" id="IPR036388">
    <property type="entry name" value="WH-like_DNA-bd_sf"/>
</dbReference>
<organism evidence="2 3">
    <name type="scientific">Lutibaculum baratangense AMV1</name>
    <dbReference type="NCBI Taxonomy" id="631454"/>
    <lineage>
        <taxon>Bacteria</taxon>
        <taxon>Pseudomonadati</taxon>
        <taxon>Pseudomonadota</taxon>
        <taxon>Alphaproteobacteria</taxon>
        <taxon>Hyphomicrobiales</taxon>
        <taxon>Tepidamorphaceae</taxon>
        <taxon>Lutibaculum</taxon>
    </lineage>
</organism>
<dbReference type="EMBL" id="AWXZ01000039">
    <property type="protein sequence ID" value="ESR23426.1"/>
    <property type="molecule type" value="Genomic_DNA"/>
</dbReference>
<dbReference type="Proteomes" id="UP000017819">
    <property type="component" value="Unassembled WGS sequence"/>
</dbReference>
<accession>V4RBB4</accession>
<dbReference type="PATRIC" id="fig|631454.5.peg.3454"/>
<dbReference type="SUPFAM" id="SSF46785">
    <property type="entry name" value="Winged helix' DNA-binding domain"/>
    <property type="match status" value="1"/>
</dbReference>
<dbReference type="Pfam" id="PF02082">
    <property type="entry name" value="Rrf2"/>
    <property type="match status" value="1"/>
</dbReference>
<sequence>MHHECFFWTASMRLTTFSDYSLRVLMFAASVGDRRITIEETARAYGISRAHLMKVVQTLVRAGFLRAVRGRSGGFTLARRPEEVNLGAVVRATEPDFALVECFATGNQCVITGCCRLPNVLNEALRSFVETLDRYTLADILLRERDFALPLPGELPLRGPELASAGPAD</sequence>
<dbReference type="InterPro" id="IPR036390">
    <property type="entry name" value="WH_DNA-bd_sf"/>
</dbReference>